<evidence type="ECO:0000256" key="4">
    <source>
        <dbReference type="ARBA" id="ARBA00022490"/>
    </source>
</evidence>
<dbReference type="Pfam" id="PF21981">
    <property type="entry name" value="RecX_HTH3"/>
    <property type="match status" value="1"/>
</dbReference>
<dbReference type="RefSeq" id="WP_123897495.1">
    <property type="nucleotide sequence ID" value="NZ_RPFJ01000009.1"/>
</dbReference>
<comment type="caution">
    <text evidence="7">The sequence shown here is derived from an EMBL/GenBank/DDBJ whole genome shotgun (WGS) entry which is preliminary data.</text>
</comment>
<dbReference type="OrthoDB" id="1523826at2"/>
<evidence type="ECO:0000259" key="5">
    <source>
        <dbReference type="Pfam" id="PF02631"/>
    </source>
</evidence>
<evidence type="ECO:0000256" key="1">
    <source>
        <dbReference type="ARBA" id="ARBA00004496"/>
    </source>
</evidence>
<dbReference type="Pfam" id="PF02631">
    <property type="entry name" value="RecX_HTH2"/>
    <property type="match status" value="1"/>
</dbReference>
<evidence type="ECO:0000259" key="6">
    <source>
        <dbReference type="Pfam" id="PF21981"/>
    </source>
</evidence>
<protein>
    <recommendedName>
        <fullName evidence="3">Regulatory protein RecX</fullName>
    </recommendedName>
</protein>
<organism evidence="7 8">
    <name type="scientific">Aureibaculum marinum</name>
    <dbReference type="NCBI Taxonomy" id="2487930"/>
    <lineage>
        <taxon>Bacteria</taxon>
        <taxon>Pseudomonadati</taxon>
        <taxon>Bacteroidota</taxon>
        <taxon>Flavobacteriia</taxon>
        <taxon>Flavobacteriales</taxon>
        <taxon>Flavobacteriaceae</taxon>
        <taxon>Aureibaculum</taxon>
    </lineage>
</organism>
<reference evidence="7 8" key="1">
    <citation type="submission" date="2018-11" db="EMBL/GenBank/DDBJ databases">
        <title>Aureibaculum marinum gen. nov., sp. nov., a member of the family Flavobacteriaceae isolated from the Bohai Sea.</title>
        <authorList>
            <person name="Ji X."/>
        </authorList>
    </citation>
    <scope>NUCLEOTIDE SEQUENCE [LARGE SCALE GENOMIC DNA]</scope>
    <source>
        <strain evidence="7 8">BH-SD17</strain>
    </source>
</reference>
<comment type="subcellular location">
    <subcellularLocation>
        <location evidence="1">Cytoplasm</location>
    </subcellularLocation>
</comment>
<comment type="similarity">
    <text evidence="2">Belongs to the RecX family.</text>
</comment>
<dbReference type="EMBL" id="RPFJ01000009">
    <property type="protein sequence ID" value="RPD97770.1"/>
    <property type="molecule type" value="Genomic_DNA"/>
</dbReference>
<dbReference type="PANTHER" id="PTHR33602:SF1">
    <property type="entry name" value="REGULATORY PROTEIN RECX FAMILY PROTEIN"/>
    <property type="match status" value="1"/>
</dbReference>
<name>A0A3N4NZS0_9FLAO</name>
<sequence length="157" mass="19236">MKNKKFYTLEEAKRKFESYCVYQERCHAEIESKLYEMYLSSKEKEEVILHLLEHDFLNEERFSKSYARGKFYIKKWGKDRIVRELKHRKITSYNITKALLEIDEDEYLATFNELAEKKNAQLTETDIQKRRKKLIDYLRYRGWESHLVYDKVLELTS</sequence>
<dbReference type="Gene3D" id="1.10.10.10">
    <property type="entry name" value="Winged helix-like DNA-binding domain superfamily/Winged helix DNA-binding domain"/>
    <property type="match status" value="1"/>
</dbReference>
<dbReference type="GO" id="GO:0006282">
    <property type="term" value="P:regulation of DNA repair"/>
    <property type="evidence" value="ECO:0007669"/>
    <property type="project" value="InterPro"/>
</dbReference>
<proteinExistence type="inferred from homology"/>
<evidence type="ECO:0000313" key="8">
    <source>
        <dbReference type="Proteomes" id="UP000270856"/>
    </source>
</evidence>
<dbReference type="InterPro" id="IPR053925">
    <property type="entry name" value="RecX_HTH_3rd"/>
</dbReference>
<dbReference type="InterPro" id="IPR053924">
    <property type="entry name" value="RecX_HTH_2nd"/>
</dbReference>
<accession>A0A3N4NZS0</accession>
<dbReference type="InterPro" id="IPR003783">
    <property type="entry name" value="Regulatory_RecX"/>
</dbReference>
<dbReference type="InterPro" id="IPR036388">
    <property type="entry name" value="WH-like_DNA-bd_sf"/>
</dbReference>
<dbReference type="PANTHER" id="PTHR33602">
    <property type="entry name" value="REGULATORY PROTEIN RECX FAMILY PROTEIN"/>
    <property type="match status" value="1"/>
</dbReference>
<evidence type="ECO:0000313" key="7">
    <source>
        <dbReference type="EMBL" id="RPD97770.1"/>
    </source>
</evidence>
<feature type="domain" description="RecX third three-helical" evidence="6">
    <location>
        <begin position="105"/>
        <end position="149"/>
    </location>
</feature>
<gene>
    <name evidence="7" type="ORF">EGM88_08255</name>
</gene>
<evidence type="ECO:0000256" key="3">
    <source>
        <dbReference type="ARBA" id="ARBA00018111"/>
    </source>
</evidence>
<dbReference type="Proteomes" id="UP000270856">
    <property type="component" value="Unassembled WGS sequence"/>
</dbReference>
<dbReference type="GO" id="GO:0005737">
    <property type="term" value="C:cytoplasm"/>
    <property type="evidence" value="ECO:0007669"/>
    <property type="project" value="UniProtKB-SubCell"/>
</dbReference>
<evidence type="ECO:0000256" key="2">
    <source>
        <dbReference type="ARBA" id="ARBA00009695"/>
    </source>
</evidence>
<feature type="domain" description="RecX second three-helical" evidence="5">
    <location>
        <begin position="58"/>
        <end position="99"/>
    </location>
</feature>
<keyword evidence="4" id="KW-0963">Cytoplasm</keyword>
<dbReference type="AlphaFoldDB" id="A0A3N4NZS0"/>
<keyword evidence="8" id="KW-1185">Reference proteome</keyword>